<dbReference type="InterPro" id="IPR058533">
    <property type="entry name" value="Cation_efflux_TM"/>
</dbReference>
<dbReference type="InterPro" id="IPR050291">
    <property type="entry name" value="CDF_Transporter"/>
</dbReference>
<evidence type="ECO:0000256" key="2">
    <source>
        <dbReference type="ARBA" id="ARBA00022448"/>
    </source>
</evidence>
<evidence type="ECO:0000256" key="4">
    <source>
        <dbReference type="ARBA" id="ARBA00022989"/>
    </source>
</evidence>
<dbReference type="Gene3D" id="1.20.1510.10">
    <property type="entry name" value="Cation efflux protein transmembrane domain"/>
    <property type="match status" value="1"/>
</dbReference>
<comment type="subcellular location">
    <subcellularLocation>
        <location evidence="1">Membrane</location>
        <topology evidence="1">Multi-pass membrane protein</topology>
    </subcellularLocation>
</comment>
<dbReference type="InterPro" id="IPR027469">
    <property type="entry name" value="Cation_efflux_TMD_sf"/>
</dbReference>
<proteinExistence type="predicted"/>
<dbReference type="InParanoid" id="F4PF60"/>
<dbReference type="InterPro" id="IPR036837">
    <property type="entry name" value="Cation_efflux_CTD_sf"/>
</dbReference>
<dbReference type="SUPFAM" id="SSF160240">
    <property type="entry name" value="Cation efflux protein cytoplasmic domain-like"/>
    <property type="match status" value="1"/>
</dbReference>
<evidence type="ECO:0000256" key="3">
    <source>
        <dbReference type="ARBA" id="ARBA00022692"/>
    </source>
</evidence>
<sequence>MAAAKDNLSDSWVSIGTAIGIIGSQFNLPWLDPLTAIVVGVLICKTAWNIFRGASHQLTDGFDQDLMNAYKESIIQVHGVKGVKDLRARSYGNNVVVDTPLHFRTIFSLHLQQLFDRLLLQL</sequence>
<dbReference type="PANTHER" id="PTHR43840:SF50">
    <property type="entry name" value="MANGANESE EFFLUX SYSTEM PROTEIN MNES"/>
    <property type="match status" value="1"/>
</dbReference>
<dbReference type="GO" id="GO:0098771">
    <property type="term" value="P:inorganic ion homeostasis"/>
    <property type="evidence" value="ECO:0007669"/>
    <property type="project" value="UniProtKB-ARBA"/>
</dbReference>
<keyword evidence="2" id="KW-0813">Transport</keyword>
<dbReference type="GO" id="GO:0030003">
    <property type="term" value="P:intracellular monoatomic cation homeostasis"/>
    <property type="evidence" value="ECO:0007669"/>
    <property type="project" value="UniProtKB-ARBA"/>
</dbReference>
<dbReference type="GO" id="GO:0016020">
    <property type="term" value="C:membrane"/>
    <property type="evidence" value="ECO:0007669"/>
    <property type="project" value="UniProtKB-SubCell"/>
</dbReference>
<dbReference type="SUPFAM" id="SSF161111">
    <property type="entry name" value="Cation efflux protein transmembrane domain-like"/>
    <property type="match status" value="1"/>
</dbReference>
<evidence type="ECO:0000256" key="5">
    <source>
        <dbReference type="ARBA" id="ARBA00023136"/>
    </source>
</evidence>
<evidence type="ECO:0000313" key="8">
    <source>
        <dbReference type="Proteomes" id="UP000007241"/>
    </source>
</evidence>
<protein>
    <recommendedName>
        <fullName evidence="6">Cation efflux protein transmembrane domain-containing protein</fullName>
    </recommendedName>
</protein>
<name>F4PF60_BATDJ</name>
<dbReference type="OrthoDB" id="435980at2759"/>
<keyword evidence="5" id="KW-0472">Membrane</keyword>
<dbReference type="AlphaFoldDB" id="F4PF60"/>
<keyword evidence="8" id="KW-1185">Reference proteome</keyword>
<dbReference type="PANTHER" id="PTHR43840">
    <property type="entry name" value="MITOCHONDRIAL METAL TRANSPORTER 1-RELATED"/>
    <property type="match status" value="1"/>
</dbReference>
<gene>
    <name evidence="7" type="ORF">BATDEDRAFT_28795</name>
</gene>
<keyword evidence="3" id="KW-0812">Transmembrane</keyword>
<dbReference type="GO" id="GO:0008324">
    <property type="term" value="F:monoatomic cation transmembrane transporter activity"/>
    <property type="evidence" value="ECO:0007669"/>
    <property type="project" value="InterPro"/>
</dbReference>
<dbReference type="EMBL" id="GL882909">
    <property type="protein sequence ID" value="EGF76142.1"/>
    <property type="molecule type" value="Genomic_DNA"/>
</dbReference>
<dbReference type="HOGENOM" id="CLU_2026270_0_0_1"/>
<reference evidence="7 8" key="1">
    <citation type="submission" date="2009-12" db="EMBL/GenBank/DDBJ databases">
        <title>The draft genome of Batrachochytrium dendrobatidis.</title>
        <authorList>
            <consortium name="US DOE Joint Genome Institute (JGI-PGF)"/>
            <person name="Kuo A."/>
            <person name="Salamov A."/>
            <person name="Schmutz J."/>
            <person name="Lucas S."/>
            <person name="Pitluck S."/>
            <person name="Rosenblum E."/>
            <person name="Stajich J."/>
            <person name="Eisen M."/>
            <person name="Grigoriev I.V."/>
        </authorList>
    </citation>
    <scope>NUCLEOTIDE SEQUENCE [LARGE SCALE GENOMIC DNA]</scope>
    <source>
        <strain evidence="8">JAM81 / FGSC 10211</strain>
    </source>
</reference>
<keyword evidence="4" id="KW-1133">Transmembrane helix</keyword>
<organism evidence="7 8">
    <name type="scientific">Batrachochytrium dendrobatidis (strain JAM81 / FGSC 10211)</name>
    <name type="common">Frog chytrid fungus</name>
    <dbReference type="NCBI Taxonomy" id="684364"/>
    <lineage>
        <taxon>Eukaryota</taxon>
        <taxon>Fungi</taxon>
        <taxon>Fungi incertae sedis</taxon>
        <taxon>Chytridiomycota</taxon>
        <taxon>Chytridiomycota incertae sedis</taxon>
        <taxon>Chytridiomycetes</taxon>
        <taxon>Rhizophydiales</taxon>
        <taxon>Rhizophydiales incertae sedis</taxon>
        <taxon>Batrachochytrium</taxon>
    </lineage>
</organism>
<evidence type="ECO:0000313" key="7">
    <source>
        <dbReference type="EMBL" id="EGF76142.1"/>
    </source>
</evidence>
<dbReference type="Proteomes" id="UP000007241">
    <property type="component" value="Unassembled WGS sequence"/>
</dbReference>
<feature type="domain" description="Cation efflux protein transmembrane" evidence="6">
    <location>
        <begin position="2"/>
        <end position="57"/>
    </location>
</feature>
<accession>F4PF60</accession>
<dbReference type="Pfam" id="PF01545">
    <property type="entry name" value="Cation_efflux"/>
    <property type="match status" value="1"/>
</dbReference>
<evidence type="ECO:0000259" key="6">
    <source>
        <dbReference type="Pfam" id="PF01545"/>
    </source>
</evidence>
<evidence type="ECO:0000256" key="1">
    <source>
        <dbReference type="ARBA" id="ARBA00004141"/>
    </source>
</evidence>